<name>W2TFJ9_NECAM</name>
<dbReference type="Proteomes" id="UP000053676">
    <property type="component" value="Unassembled WGS sequence"/>
</dbReference>
<keyword evidence="3" id="KW-1185">Reference proteome</keyword>
<evidence type="ECO:0000313" key="3">
    <source>
        <dbReference type="Proteomes" id="UP000053676"/>
    </source>
</evidence>
<sequence length="63" mass="6981">MSQEEAMCSALLFIAVSPQDPANKLENENSLLVWLAVIVFIILAIGCLCGRASKKAYRELKNR</sequence>
<dbReference type="KEGG" id="nai:NECAME_09639"/>
<feature type="transmembrane region" description="Helical" evidence="1">
    <location>
        <begin position="31"/>
        <end position="53"/>
    </location>
</feature>
<evidence type="ECO:0000313" key="2">
    <source>
        <dbReference type="EMBL" id="ETN79772.1"/>
    </source>
</evidence>
<keyword evidence="1" id="KW-1133">Transmembrane helix</keyword>
<dbReference type="AlphaFoldDB" id="W2TFJ9"/>
<evidence type="ECO:0000256" key="1">
    <source>
        <dbReference type="SAM" id="Phobius"/>
    </source>
</evidence>
<accession>W2TFJ9</accession>
<keyword evidence="1" id="KW-0812">Transmembrane</keyword>
<keyword evidence="1" id="KW-0472">Membrane</keyword>
<proteinExistence type="predicted"/>
<dbReference type="EMBL" id="KI659351">
    <property type="protein sequence ID" value="ETN79772.1"/>
    <property type="molecule type" value="Genomic_DNA"/>
</dbReference>
<reference evidence="3" key="1">
    <citation type="journal article" date="2014" name="Nat. Genet.">
        <title>Genome of the human hookworm Necator americanus.</title>
        <authorList>
            <person name="Tang Y.T."/>
            <person name="Gao X."/>
            <person name="Rosa B.A."/>
            <person name="Abubucker S."/>
            <person name="Hallsworth-Pepin K."/>
            <person name="Martin J."/>
            <person name="Tyagi R."/>
            <person name="Heizer E."/>
            <person name="Zhang X."/>
            <person name="Bhonagiri-Palsikar V."/>
            <person name="Minx P."/>
            <person name="Warren W.C."/>
            <person name="Wang Q."/>
            <person name="Zhan B."/>
            <person name="Hotez P.J."/>
            <person name="Sternberg P.W."/>
            <person name="Dougall A."/>
            <person name="Gaze S.T."/>
            <person name="Mulvenna J."/>
            <person name="Sotillo J."/>
            <person name="Ranganathan S."/>
            <person name="Rabelo E.M."/>
            <person name="Wilson R.K."/>
            <person name="Felgner P.L."/>
            <person name="Bethony J."/>
            <person name="Hawdon J.M."/>
            <person name="Gasser R.B."/>
            <person name="Loukas A."/>
            <person name="Mitreva M."/>
        </authorList>
    </citation>
    <scope>NUCLEOTIDE SEQUENCE [LARGE SCALE GENOMIC DNA]</scope>
</reference>
<organism evidence="2 3">
    <name type="scientific">Necator americanus</name>
    <name type="common">Human hookworm</name>
    <dbReference type="NCBI Taxonomy" id="51031"/>
    <lineage>
        <taxon>Eukaryota</taxon>
        <taxon>Metazoa</taxon>
        <taxon>Ecdysozoa</taxon>
        <taxon>Nematoda</taxon>
        <taxon>Chromadorea</taxon>
        <taxon>Rhabditida</taxon>
        <taxon>Rhabditina</taxon>
        <taxon>Rhabditomorpha</taxon>
        <taxon>Strongyloidea</taxon>
        <taxon>Ancylostomatidae</taxon>
        <taxon>Bunostominae</taxon>
        <taxon>Necator</taxon>
    </lineage>
</organism>
<gene>
    <name evidence="2" type="ORF">NECAME_09639</name>
</gene>
<protein>
    <submittedName>
        <fullName evidence="2">Uncharacterized protein</fullName>
    </submittedName>
</protein>